<gene>
    <name evidence="1" type="ORF">A176_001426</name>
</gene>
<dbReference type="STRING" id="1297742.A176_001426"/>
<dbReference type="EMBL" id="CP012109">
    <property type="protein sequence ID" value="AKQ64514.1"/>
    <property type="molecule type" value="Genomic_DNA"/>
</dbReference>
<organism evidence="1 2">
    <name type="scientific">Pseudomyxococcus hansupus</name>
    <dbReference type="NCBI Taxonomy" id="1297742"/>
    <lineage>
        <taxon>Bacteria</taxon>
        <taxon>Pseudomonadati</taxon>
        <taxon>Myxococcota</taxon>
        <taxon>Myxococcia</taxon>
        <taxon>Myxococcales</taxon>
        <taxon>Cystobacterineae</taxon>
        <taxon>Myxococcaceae</taxon>
        <taxon>Pseudomyxococcus</taxon>
    </lineage>
</organism>
<protein>
    <submittedName>
        <fullName evidence="1">Uncharacterized protein</fullName>
    </submittedName>
</protein>
<dbReference type="Proteomes" id="UP000009026">
    <property type="component" value="Chromosome"/>
</dbReference>
<dbReference type="PATRIC" id="fig|1297742.4.peg.1444"/>
<dbReference type="KEGG" id="mym:A176_001426"/>
<accession>A0A0H4WP29</accession>
<sequence length="37" mass="4237">MGARGQRQRQYQHAYLLEPTFAPLSQAEVLERHLGSP</sequence>
<evidence type="ECO:0000313" key="1">
    <source>
        <dbReference type="EMBL" id="AKQ64514.1"/>
    </source>
</evidence>
<name>A0A0H4WP29_9BACT</name>
<keyword evidence="2" id="KW-1185">Reference proteome</keyword>
<dbReference type="AlphaFoldDB" id="A0A0H4WP29"/>
<reference evidence="1 2" key="1">
    <citation type="journal article" date="2016" name="PLoS ONE">
        <title>Complete Genome Sequence and Comparative Genomics of a Novel Myxobacterium Myxococcus hansupus.</title>
        <authorList>
            <person name="Sharma G."/>
            <person name="Narwani T."/>
            <person name="Subramanian S."/>
        </authorList>
    </citation>
    <scope>NUCLEOTIDE SEQUENCE [LARGE SCALE GENOMIC DNA]</scope>
    <source>
        <strain evidence="2">mixupus</strain>
    </source>
</reference>
<evidence type="ECO:0000313" key="2">
    <source>
        <dbReference type="Proteomes" id="UP000009026"/>
    </source>
</evidence>
<proteinExistence type="predicted"/>